<dbReference type="PROSITE" id="PS51766">
    <property type="entry name" value="DOCKERIN"/>
    <property type="match status" value="1"/>
</dbReference>
<dbReference type="PROSITE" id="PS00018">
    <property type="entry name" value="EF_HAND_1"/>
    <property type="match status" value="2"/>
</dbReference>
<dbReference type="CDD" id="cd08547">
    <property type="entry name" value="Type_II_cohesin"/>
    <property type="match status" value="1"/>
</dbReference>
<feature type="signal peptide" evidence="3">
    <location>
        <begin position="1"/>
        <end position="27"/>
    </location>
</feature>
<dbReference type="Gene3D" id="2.60.40.680">
    <property type="match status" value="1"/>
</dbReference>
<dbReference type="InterPro" id="IPR008979">
    <property type="entry name" value="Galactose-bd-like_sf"/>
</dbReference>
<sequence length="1186" mass="126643">MIKCLSRSLMICLMVTAFTPGIPVVQADMAVTATKELSKAIYQEPGANNTVKLTFDMVDSENLIVNGDFEQGNTLWTSYSGTQFSILNDSVNGGTKALKVTAPNGGAKHDYFTNGVTPNALYTFEAWGKTEGGTSPAWISVEFNSGGTKDLAYTETEYTKKSMSFRAPSNIVSMRPFFWKNATPTAIYGDALKLTKKVVTATGNDYYYSDDHTRVSGDKAPAEGQNKPAGYNHLLVAGDEIARNNGEYVNVVEVDKANKIVAFQSVKVAASSSATTFADIQSLSLTNGLATISLDAEPTADPVASDFAAAYFTDIDPTAHSLTITDFGYDRSGKRVSFHFAPIEQLPVQQTITFNVLYRGSTATGSFLVEASGAPEVTANVQSITASNGKVYVLLDKQPTAAPKIQDFKVEYTSNMTAQPMHLNIVGFEYAPELRRVTLLTNPIAKTDQPQSVTVSVTYKGNPTVAEPFIIKSSAIDTSYYIDSEFGNDTNDGESPDSAWKTLGKINGVTFLPGDQILFKAGGIWNGQLHPLGSGVEDRVIAIGMYGEGKKPLIQGGGIESTVYLYNQQYWDIGDLEITNYSPVPATAARRGVLISAEDFGAGETNDLNLVSTLRHIHLHDLYVHDVNGQDNKDANGSAGIQVSVKISGMDGNAIPAPGSVHRRTTFDDVVIENNSIENVSRTGIITWTDWKSRTMLGDNIGYGNSASTPWTPITGVVIRGNKLTNIGGDGIAPHMTDEALVEHNTLHGYNKTSAGYNAGMWTWDGDRTLYQYNEVSGGFSTRDGMPFDFDHGSKGVIYQYNYSHDNDGGTLLLCSDGRAGGVYDGIFRYNISQNDKYQIFTVCGAGNVYNVKIYNNVFYVGEGLNTNLLVSQGGATQAALSNNIFYNKGTGKYTKKASWTYDHNLFFGNNAPAANVIPDAAMLIADPLFVNPGSGSAINSLDGYKLQPDSPAIGSGALMDNNGGKDFWGNPISAVTHNRGADSAVPAVSGTTLSGANSVVAGSEFTVRFGLKNVTQSVYGQDIKLKYDANAMAYVTMKSTKNGISIVQSKDQAGDLRVIIASQGGGNAVTGTSEFAEIVFKAKNVLQAAAGLITVAEATLADDKGVEWNADTSSITVQVTPVPVGIPGDVNGDNKVSIGDLGYAAAHYGETSVSPNWQQVKAADINNDGIIDISDLAAIASKIID</sequence>
<dbReference type="CDD" id="cd14254">
    <property type="entry name" value="Dockerin_II"/>
    <property type="match status" value="1"/>
</dbReference>
<dbReference type="SUPFAM" id="SSF49384">
    <property type="entry name" value="Carbohydrate-binding domain"/>
    <property type="match status" value="1"/>
</dbReference>
<dbReference type="SUPFAM" id="SSF51126">
    <property type="entry name" value="Pectin lyase-like"/>
    <property type="match status" value="2"/>
</dbReference>
<keyword evidence="3" id="KW-0732">Signal</keyword>
<reference evidence="5 6" key="1">
    <citation type="submission" date="2021-03" db="EMBL/GenBank/DDBJ databases">
        <title>Genomic Encyclopedia of Type Strains, Phase IV (KMG-IV): sequencing the most valuable type-strain genomes for metagenomic binning, comparative biology and taxonomic classification.</title>
        <authorList>
            <person name="Goeker M."/>
        </authorList>
    </citation>
    <scope>NUCLEOTIDE SEQUENCE [LARGE SCALE GENOMIC DNA]</scope>
    <source>
        <strain evidence="5 6">DSM 24950</strain>
    </source>
</reference>
<dbReference type="SMART" id="SM00710">
    <property type="entry name" value="PbH1"/>
    <property type="match status" value="6"/>
</dbReference>
<protein>
    <recommendedName>
        <fullName evidence="1">Probable pectate lyase C</fullName>
    </recommendedName>
</protein>
<dbReference type="InterPro" id="IPR012334">
    <property type="entry name" value="Pectin_lyas_fold"/>
</dbReference>
<dbReference type="Gene3D" id="2.160.20.10">
    <property type="entry name" value="Single-stranded right-handed beta-helix, Pectin lyase-like"/>
    <property type="match status" value="1"/>
</dbReference>
<dbReference type="InterPro" id="IPR003305">
    <property type="entry name" value="CenC_carb-bd"/>
</dbReference>
<dbReference type="Gene3D" id="2.60.120.260">
    <property type="entry name" value="Galactose-binding domain-like"/>
    <property type="match status" value="1"/>
</dbReference>
<dbReference type="Pfam" id="PF00963">
    <property type="entry name" value="Cohesin"/>
    <property type="match status" value="1"/>
</dbReference>
<feature type="chain" id="PRO_5047212062" description="Probable pectate lyase C" evidence="3">
    <location>
        <begin position="28"/>
        <end position="1186"/>
    </location>
</feature>
<evidence type="ECO:0000256" key="2">
    <source>
        <dbReference type="ARBA" id="ARBA00022801"/>
    </source>
</evidence>
<evidence type="ECO:0000256" key="3">
    <source>
        <dbReference type="SAM" id="SignalP"/>
    </source>
</evidence>
<name>A0ABS4HVW3_9BACL</name>
<gene>
    <name evidence="5" type="ORF">J2Z65_002007</name>
</gene>
<dbReference type="InterPro" id="IPR008965">
    <property type="entry name" value="CBM2/CBM3_carb-bd_dom_sf"/>
</dbReference>
<accession>A0ABS4HVW3</accession>
<dbReference type="SUPFAM" id="SSF63446">
    <property type="entry name" value="Type I dockerin domain"/>
    <property type="match status" value="1"/>
</dbReference>
<dbReference type="InterPro" id="IPR002105">
    <property type="entry name" value="Dockerin_1_rpt"/>
</dbReference>
<proteinExistence type="predicted"/>
<dbReference type="InterPro" id="IPR036439">
    <property type="entry name" value="Dockerin_dom_sf"/>
</dbReference>
<dbReference type="Proteomes" id="UP001519344">
    <property type="component" value="Unassembled WGS sequence"/>
</dbReference>
<dbReference type="Pfam" id="PF00404">
    <property type="entry name" value="Dockerin_1"/>
    <property type="match status" value="1"/>
</dbReference>
<dbReference type="InterPro" id="IPR006626">
    <property type="entry name" value="PbH1"/>
</dbReference>
<keyword evidence="6" id="KW-1185">Reference proteome</keyword>
<evidence type="ECO:0000259" key="4">
    <source>
        <dbReference type="PROSITE" id="PS51766"/>
    </source>
</evidence>
<dbReference type="RefSeq" id="WP_167053206.1">
    <property type="nucleotide sequence ID" value="NZ_JAAOZR010000006.1"/>
</dbReference>
<organism evidence="5 6">
    <name type="scientific">Paenibacillus aceris</name>
    <dbReference type="NCBI Taxonomy" id="869555"/>
    <lineage>
        <taxon>Bacteria</taxon>
        <taxon>Bacillati</taxon>
        <taxon>Bacillota</taxon>
        <taxon>Bacilli</taxon>
        <taxon>Bacillales</taxon>
        <taxon>Paenibacillaceae</taxon>
        <taxon>Paenibacillus</taxon>
    </lineage>
</organism>
<evidence type="ECO:0000313" key="6">
    <source>
        <dbReference type="Proteomes" id="UP001519344"/>
    </source>
</evidence>
<comment type="caution">
    <text evidence="5">The sequence shown here is derived from an EMBL/GenBank/DDBJ whole genome shotgun (WGS) entry which is preliminary data.</text>
</comment>
<keyword evidence="2" id="KW-0378">Hydrolase</keyword>
<feature type="domain" description="Dockerin" evidence="4">
    <location>
        <begin position="1124"/>
        <end position="1186"/>
    </location>
</feature>
<dbReference type="InterPro" id="IPR018247">
    <property type="entry name" value="EF_Hand_1_Ca_BS"/>
</dbReference>
<dbReference type="InterPro" id="IPR016134">
    <property type="entry name" value="Dockerin_dom"/>
</dbReference>
<dbReference type="SUPFAM" id="SSF49785">
    <property type="entry name" value="Galactose-binding domain-like"/>
    <property type="match status" value="1"/>
</dbReference>
<dbReference type="Pfam" id="PF02018">
    <property type="entry name" value="CBM_4_9"/>
    <property type="match status" value="1"/>
</dbReference>
<dbReference type="InterPro" id="IPR011050">
    <property type="entry name" value="Pectin_lyase_fold/virulence"/>
</dbReference>
<dbReference type="InterPro" id="IPR002102">
    <property type="entry name" value="Cohesin_dom"/>
</dbReference>
<evidence type="ECO:0000256" key="1">
    <source>
        <dbReference type="ARBA" id="ARBA00016512"/>
    </source>
</evidence>
<dbReference type="Gene3D" id="1.10.1330.10">
    <property type="entry name" value="Dockerin domain"/>
    <property type="match status" value="1"/>
</dbReference>
<dbReference type="EMBL" id="JAGGKV010000004">
    <property type="protein sequence ID" value="MBP1962791.1"/>
    <property type="molecule type" value="Genomic_DNA"/>
</dbReference>
<evidence type="ECO:0000313" key="5">
    <source>
        <dbReference type="EMBL" id="MBP1962791.1"/>
    </source>
</evidence>